<keyword evidence="3" id="KW-1185">Reference proteome</keyword>
<evidence type="ECO:0000256" key="1">
    <source>
        <dbReference type="SAM" id="MobiDB-lite"/>
    </source>
</evidence>
<accession>A0A8J3QFQ4</accession>
<dbReference type="EMBL" id="BONY01000055">
    <property type="protein sequence ID" value="GIH08824.1"/>
    <property type="molecule type" value="Genomic_DNA"/>
</dbReference>
<sequence>MFSEPGTARQEAERLVAAVLAAATLAANANPQFSTGSAECCVCPLCKVIAAVRDPDPEMVERLATGAGDLAAGMASFLRHVGGGNTTWEKATAEPEPAPSAPPAPKKVVKKKAIPKKVG</sequence>
<name>A0A8J3QFQ4_9ACTN</name>
<comment type="caution">
    <text evidence="2">The sequence shown here is derived from an EMBL/GenBank/DDBJ whole genome shotgun (WGS) entry which is preliminary data.</text>
</comment>
<evidence type="ECO:0000313" key="2">
    <source>
        <dbReference type="EMBL" id="GIH08824.1"/>
    </source>
</evidence>
<dbReference type="AlphaFoldDB" id="A0A8J3QFQ4"/>
<feature type="compositionally biased region" description="Basic residues" evidence="1">
    <location>
        <begin position="107"/>
        <end position="119"/>
    </location>
</feature>
<proteinExistence type="predicted"/>
<feature type="region of interest" description="Disordered" evidence="1">
    <location>
        <begin position="85"/>
        <end position="119"/>
    </location>
</feature>
<evidence type="ECO:0000313" key="3">
    <source>
        <dbReference type="Proteomes" id="UP000612899"/>
    </source>
</evidence>
<feature type="compositionally biased region" description="Pro residues" evidence="1">
    <location>
        <begin position="96"/>
        <end position="105"/>
    </location>
</feature>
<protein>
    <submittedName>
        <fullName evidence="2">Uncharacterized protein</fullName>
    </submittedName>
</protein>
<organism evidence="2 3">
    <name type="scientific">Rhizocola hellebori</name>
    <dbReference type="NCBI Taxonomy" id="1392758"/>
    <lineage>
        <taxon>Bacteria</taxon>
        <taxon>Bacillati</taxon>
        <taxon>Actinomycetota</taxon>
        <taxon>Actinomycetes</taxon>
        <taxon>Micromonosporales</taxon>
        <taxon>Micromonosporaceae</taxon>
        <taxon>Rhizocola</taxon>
    </lineage>
</organism>
<dbReference type="Proteomes" id="UP000612899">
    <property type="component" value="Unassembled WGS sequence"/>
</dbReference>
<gene>
    <name evidence="2" type="ORF">Rhe02_68910</name>
</gene>
<reference evidence="2" key="1">
    <citation type="submission" date="2021-01" db="EMBL/GenBank/DDBJ databases">
        <title>Whole genome shotgun sequence of Rhizocola hellebori NBRC 109834.</title>
        <authorList>
            <person name="Komaki H."/>
            <person name="Tamura T."/>
        </authorList>
    </citation>
    <scope>NUCLEOTIDE SEQUENCE</scope>
    <source>
        <strain evidence="2">NBRC 109834</strain>
    </source>
</reference>